<organism evidence="1 2">
    <name type="scientific">Trifolium medium</name>
    <dbReference type="NCBI Taxonomy" id="97028"/>
    <lineage>
        <taxon>Eukaryota</taxon>
        <taxon>Viridiplantae</taxon>
        <taxon>Streptophyta</taxon>
        <taxon>Embryophyta</taxon>
        <taxon>Tracheophyta</taxon>
        <taxon>Spermatophyta</taxon>
        <taxon>Magnoliopsida</taxon>
        <taxon>eudicotyledons</taxon>
        <taxon>Gunneridae</taxon>
        <taxon>Pentapetalae</taxon>
        <taxon>rosids</taxon>
        <taxon>fabids</taxon>
        <taxon>Fabales</taxon>
        <taxon>Fabaceae</taxon>
        <taxon>Papilionoideae</taxon>
        <taxon>50 kb inversion clade</taxon>
        <taxon>NPAAA clade</taxon>
        <taxon>Hologalegina</taxon>
        <taxon>IRL clade</taxon>
        <taxon>Trifolieae</taxon>
        <taxon>Trifolium</taxon>
    </lineage>
</organism>
<sequence>VPFWVQRVGTLFLDEVLSTGSVVPDSGFVGLGMLG</sequence>
<keyword evidence="2" id="KW-1185">Reference proteome</keyword>
<reference evidence="1 2" key="1">
    <citation type="journal article" date="2018" name="Front. Plant Sci.">
        <title>Red Clover (Trifolium pratense) and Zigzag Clover (T. medium) - A Picture of Genomic Similarities and Differences.</title>
        <authorList>
            <person name="Dluhosova J."/>
            <person name="Istvanek J."/>
            <person name="Nedelnik J."/>
            <person name="Repkova J."/>
        </authorList>
    </citation>
    <scope>NUCLEOTIDE SEQUENCE [LARGE SCALE GENOMIC DNA]</scope>
    <source>
        <strain evidence="2">cv. 10/8</strain>
        <tissue evidence="1">Leaf</tissue>
    </source>
</reference>
<accession>A0A392UQE0</accession>
<evidence type="ECO:0000313" key="2">
    <source>
        <dbReference type="Proteomes" id="UP000265520"/>
    </source>
</evidence>
<dbReference type="AlphaFoldDB" id="A0A392UQE0"/>
<protein>
    <submittedName>
        <fullName evidence="1">Uncharacterized protein</fullName>
    </submittedName>
</protein>
<dbReference type="EMBL" id="LXQA010874392">
    <property type="protein sequence ID" value="MCI75068.1"/>
    <property type="molecule type" value="Genomic_DNA"/>
</dbReference>
<name>A0A392UQE0_9FABA</name>
<proteinExistence type="predicted"/>
<evidence type="ECO:0000313" key="1">
    <source>
        <dbReference type="EMBL" id="MCI75068.1"/>
    </source>
</evidence>
<comment type="caution">
    <text evidence="1">The sequence shown here is derived from an EMBL/GenBank/DDBJ whole genome shotgun (WGS) entry which is preliminary data.</text>
</comment>
<feature type="non-terminal residue" evidence="1">
    <location>
        <position position="1"/>
    </location>
</feature>
<dbReference type="Proteomes" id="UP000265520">
    <property type="component" value="Unassembled WGS sequence"/>
</dbReference>